<name>B4SA52_PELPB</name>
<gene>
    <name evidence="2" type="ordered locus">Ppha_1498</name>
</gene>
<proteinExistence type="predicted"/>
<dbReference type="STRING" id="324925.Ppha_1498"/>
<dbReference type="RefSeq" id="WP_012508236.1">
    <property type="nucleotide sequence ID" value="NC_011060.1"/>
</dbReference>
<protein>
    <submittedName>
        <fullName evidence="2">Endoribonuclease L-PSP</fullName>
    </submittedName>
</protein>
<dbReference type="Pfam" id="PF14588">
    <property type="entry name" value="YjgF_endoribonc"/>
    <property type="match status" value="1"/>
</dbReference>
<dbReference type="CDD" id="cd02199">
    <property type="entry name" value="YjgF_YER057c_UK114_like_1"/>
    <property type="match status" value="1"/>
</dbReference>
<evidence type="ECO:0000313" key="3">
    <source>
        <dbReference type="Proteomes" id="UP000002724"/>
    </source>
</evidence>
<dbReference type="Proteomes" id="UP000002724">
    <property type="component" value="Chromosome"/>
</dbReference>
<dbReference type="PANTHER" id="PTHR43760">
    <property type="entry name" value="ENDORIBONUCLEASE-RELATED"/>
    <property type="match status" value="1"/>
</dbReference>
<dbReference type="eggNOG" id="COG0251">
    <property type="taxonomic scope" value="Bacteria"/>
</dbReference>
<dbReference type="HOGENOM" id="CLU_104845_0_1_10"/>
<keyword evidence="3" id="KW-1185">Reference proteome</keyword>
<reference evidence="2 3" key="1">
    <citation type="submission" date="2008-06" db="EMBL/GenBank/DDBJ databases">
        <title>Complete sequence of Pelodictyon phaeoclathratiforme BU-1.</title>
        <authorList>
            <consortium name="US DOE Joint Genome Institute"/>
            <person name="Lucas S."/>
            <person name="Copeland A."/>
            <person name="Lapidus A."/>
            <person name="Glavina del Rio T."/>
            <person name="Dalin E."/>
            <person name="Tice H."/>
            <person name="Bruce D."/>
            <person name="Goodwin L."/>
            <person name="Pitluck S."/>
            <person name="Schmutz J."/>
            <person name="Larimer F."/>
            <person name="Land M."/>
            <person name="Hauser L."/>
            <person name="Kyrpides N."/>
            <person name="Mikhailova N."/>
            <person name="Liu Z."/>
            <person name="Li T."/>
            <person name="Zhao F."/>
            <person name="Overmann J."/>
            <person name="Bryant D.A."/>
            <person name="Richardson P."/>
        </authorList>
    </citation>
    <scope>NUCLEOTIDE SEQUENCE [LARGE SCALE GENOMIC DNA]</scope>
    <source>
        <strain evidence="3">DSM 5477 / BU-1</strain>
    </source>
</reference>
<sequence length="160" mass="17038">MGIIEEKIIKAGFLLPQSASVAGLYSPAMRSGNLVYTSGQLPLFDGKLIEPGGKGKIDEERKEEAVYAARVALINALAAVKSVTGTLDRIEQIIKLTLYVASKNNFSSQHLIANGASSLLHEIFGEKGGHTRSAVGVAELPLNSSLELELIVEYNTASLL</sequence>
<dbReference type="OrthoDB" id="9806350at2"/>
<accession>B4SA52</accession>
<dbReference type="PANTHER" id="PTHR43760:SF1">
    <property type="entry name" value="ENDORIBONUCLEASE L-PSP_CHORISMATE MUTASE-LIKE DOMAIN-CONTAINING PROTEIN"/>
    <property type="match status" value="1"/>
</dbReference>
<feature type="domain" description="Endoribonuclease L-PSP/chorismate mutase-like" evidence="1">
    <location>
        <begin position="5"/>
        <end position="148"/>
    </location>
</feature>
<dbReference type="InterPro" id="IPR035959">
    <property type="entry name" value="RutC-like_sf"/>
</dbReference>
<dbReference type="AlphaFoldDB" id="B4SA52"/>
<evidence type="ECO:0000259" key="1">
    <source>
        <dbReference type="Pfam" id="PF14588"/>
    </source>
</evidence>
<dbReference type="InterPro" id="IPR013813">
    <property type="entry name" value="Endoribo_LPSP/chorism_mut-like"/>
</dbReference>
<dbReference type="SUPFAM" id="SSF55298">
    <property type="entry name" value="YjgF-like"/>
    <property type="match status" value="1"/>
</dbReference>
<dbReference type="KEGG" id="pph:Ppha_1498"/>
<evidence type="ECO:0000313" key="2">
    <source>
        <dbReference type="EMBL" id="ACF43748.1"/>
    </source>
</evidence>
<dbReference type="EMBL" id="CP001110">
    <property type="protein sequence ID" value="ACF43748.1"/>
    <property type="molecule type" value="Genomic_DNA"/>
</dbReference>
<organism evidence="2 3">
    <name type="scientific">Pelodictyon phaeoclathratiforme (strain DSM 5477 / BU-1)</name>
    <dbReference type="NCBI Taxonomy" id="324925"/>
    <lineage>
        <taxon>Bacteria</taxon>
        <taxon>Pseudomonadati</taxon>
        <taxon>Chlorobiota</taxon>
        <taxon>Chlorobiia</taxon>
        <taxon>Chlorobiales</taxon>
        <taxon>Chlorobiaceae</taxon>
        <taxon>Chlorobium/Pelodictyon group</taxon>
        <taxon>Pelodictyon</taxon>
    </lineage>
</organism>
<dbReference type="Gene3D" id="3.30.1330.40">
    <property type="entry name" value="RutC-like"/>
    <property type="match status" value="1"/>
</dbReference>